<feature type="chain" id="PRO_5012613163" evidence="1">
    <location>
        <begin position="21"/>
        <end position="109"/>
    </location>
</feature>
<protein>
    <submittedName>
        <fullName evidence="2">Uncharacterized protein</fullName>
    </submittedName>
</protein>
<evidence type="ECO:0000256" key="1">
    <source>
        <dbReference type="SAM" id="SignalP"/>
    </source>
</evidence>
<gene>
    <name evidence="2" type="ORF">SAMN02746009_04001</name>
</gene>
<keyword evidence="1" id="KW-0732">Signal</keyword>
<dbReference type="AlphaFoldDB" id="A0A1M7GCG7"/>
<evidence type="ECO:0000313" key="2">
    <source>
        <dbReference type="EMBL" id="SHM13549.1"/>
    </source>
</evidence>
<keyword evidence="3" id="KW-1185">Reference proteome</keyword>
<dbReference type="EMBL" id="FRAS01000036">
    <property type="protein sequence ID" value="SHM13549.1"/>
    <property type="molecule type" value="Genomic_DNA"/>
</dbReference>
<feature type="signal peptide" evidence="1">
    <location>
        <begin position="1"/>
        <end position="20"/>
    </location>
</feature>
<accession>A0A1M7GCG7</accession>
<dbReference type="RefSeq" id="WP_073288798.1">
    <property type="nucleotide sequence ID" value="NZ_FRAS01000036.1"/>
</dbReference>
<evidence type="ECO:0000313" key="3">
    <source>
        <dbReference type="Proteomes" id="UP000183947"/>
    </source>
</evidence>
<organism evidence="2 3">
    <name type="scientific">Hymenobacter psychrotolerans DSM 18569</name>
    <dbReference type="NCBI Taxonomy" id="1121959"/>
    <lineage>
        <taxon>Bacteria</taxon>
        <taxon>Pseudomonadati</taxon>
        <taxon>Bacteroidota</taxon>
        <taxon>Cytophagia</taxon>
        <taxon>Cytophagales</taxon>
        <taxon>Hymenobacteraceae</taxon>
        <taxon>Hymenobacter</taxon>
    </lineage>
</organism>
<reference evidence="3" key="1">
    <citation type="submission" date="2016-11" db="EMBL/GenBank/DDBJ databases">
        <authorList>
            <person name="Varghese N."/>
            <person name="Submissions S."/>
        </authorList>
    </citation>
    <scope>NUCLEOTIDE SEQUENCE [LARGE SCALE GENOMIC DNA]</scope>
    <source>
        <strain evidence="3">DSM 18569</strain>
    </source>
</reference>
<dbReference type="STRING" id="1121959.SAMN02746009_04001"/>
<dbReference type="OrthoDB" id="9996511at2"/>
<proteinExistence type="predicted"/>
<dbReference type="Proteomes" id="UP000183947">
    <property type="component" value="Unassembled WGS sequence"/>
</dbReference>
<sequence>MIRQKLFALLLLLVLTAVPATEGLAQSLPPQAPPAKAKTQRQLVVTLTLPSTIGTVKEYASILFSGNDNKDKKAALKRPVRTSNPVVKITLPLPSSWAAGKDDARPTQQ</sequence>
<name>A0A1M7GCG7_9BACT</name>